<gene>
    <name evidence="8" type="ordered locus">Hhal_0814</name>
</gene>
<evidence type="ECO:0000256" key="3">
    <source>
        <dbReference type="ARBA" id="ARBA00022475"/>
    </source>
</evidence>
<dbReference type="AlphaFoldDB" id="A1WV78"/>
<evidence type="ECO:0000313" key="9">
    <source>
        <dbReference type="Proteomes" id="UP000000647"/>
    </source>
</evidence>
<dbReference type="OrthoDB" id="1494613at2"/>
<reference evidence="9" key="1">
    <citation type="submission" date="2006-12" db="EMBL/GenBank/DDBJ databases">
        <title>Complete sequence of Halorhodospira halophila SL1.</title>
        <authorList>
            <consortium name="US DOE Joint Genome Institute"/>
            <person name="Copeland A."/>
            <person name="Lucas S."/>
            <person name="Lapidus A."/>
            <person name="Barry K."/>
            <person name="Detter J.C."/>
            <person name="Glavina del Rio T."/>
            <person name="Hammon N."/>
            <person name="Israni S."/>
            <person name="Dalin E."/>
            <person name="Tice H."/>
            <person name="Pitluck S."/>
            <person name="Saunders E."/>
            <person name="Brettin T."/>
            <person name="Bruce D."/>
            <person name="Han C."/>
            <person name="Tapia R."/>
            <person name="Schmutz J."/>
            <person name="Larimer F."/>
            <person name="Land M."/>
            <person name="Hauser L."/>
            <person name="Kyrpides N."/>
            <person name="Mikhailova N."/>
            <person name="Hoff W."/>
            <person name="Richardson P."/>
        </authorList>
    </citation>
    <scope>NUCLEOTIDE SEQUENCE [LARGE SCALE GENOMIC DNA]</scope>
    <source>
        <strain evidence="9">DSM 244 / SL1</strain>
    </source>
</reference>
<evidence type="ECO:0000256" key="2">
    <source>
        <dbReference type="ARBA" id="ARBA00010388"/>
    </source>
</evidence>
<feature type="transmembrane region" description="Helical" evidence="7">
    <location>
        <begin position="32"/>
        <end position="50"/>
    </location>
</feature>
<dbReference type="KEGG" id="hha:Hhal_0814"/>
<evidence type="ECO:0000256" key="1">
    <source>
        <dbReference type="ARBA" id="ARBA00004651"/>
    </source>
</evidence>
<protein>
    <submittedName>
        <fullName evidence="8">Multisubunit sodium/proton antiporter, MrpC subunit</fullName>
    </submittedName>
</protein>
<dbReference type="Proteomes" id="UP000000647">
    <property type="component" value="Chromosome"/>
</dbReference>
<evidence type="ECO:0000256" key="4">
    <source>
        <dbReference type="ARBA" id="ARBA00022692"/>
    </source>
</evidence>
<evidence type="ECO:0000256" key="7">
    <source>
        <dbReference type="SAM" id="Phobius"/>
    </source>
</evidence>
<organism evidence="8 9">
    <name type="scientific">Halorhodospira halophila (strain DSM 244 / SL1)</name>
    <name type="common">Ectothiorhodospira halophila (strain DSM 244 / SL1)</name>
    <dbReference type="NCBI Taxonomy" id="349124"/>
    <lineage>
        <taxon>Bacteria</taxon>
        <taxon>Pseudomonadati</taxon>
        <taxon>Pseudomonadota</taxon>
        <taxon>Gammaproteobacteria</taxon>
        <taxon>Chromatiales</taxon>
        <taxon>Ectothiorhodospiraceae</taxon>
        <taxon>Halorhodospira</taxon>
    </lineage>
</organism>
<dbReference type="InterPro" id="IPR050601">
    <property type="entry name" value="CPA3_antiporter_subunitC"/>
</dbReference>
<accession>A1WV78</accession>
<dbReference type="Pfam" id="PF00420">
    <property type="entry name" value="Oxidored_q2"/>
    <property type="match status" value="1"/>
</dbReference>
<feature type="transmembrane region" description="Helical" evidence="7">
    <location>
        <begin position="6"/>
        <end position="23"/>
    </location>
</feature>
<keyword evidence="9" id="KW-1185">Reference proteome</keyword>
<dbReference type="GO" id="GO:0005886">
    <property type="term" value="C:plasma membrane"/>
    <property type="evidence" value="ECO:0007669"/>
    <property type="project" value="UniProtKB-SubCell"/>
</dbReference>
<dbReference type="Gene3D" id="1.10.287.3510">
    <property type="match status" value="1"/>
</dbReference>
<proteinExistence type="inferred from homology"/>
<name>A1WV78_HALHL</name>
<dbReference type="PANTHER" id="PTHR34583:SF2">
    <property type="entry name" value="ANTIPORTER SUBUNIT MNHC2-RELATED"/>
    <property type="match status" value="1"/>
</dbReference>
<sequence>MTQAAFYCLIAGALAGIGIYGLITRRHLLRRILAVNVLGNSVFLLLVALARRDPDYVDPVPHAMVLTGIVIAVSATAFALVLARRYYAETGLNHLPEDED</sequence>
<keyword evidence="3" id="KW-1003">Cell membrane</keyword>
<dbReference type="PANTHER" id="PTHR34583">
    <property type="entry name" value="ANTIPORTER SUBUNIT MNHC2-RELATED"/>
    <property type="match status" value="1"/>
</dbReference>
<dbReference type="STRING" id="349124.Hhal_0814"/>
<dbReference type="EMBL" id="CP000544">
    <property type="protein sequence ID" value="ABM61590.1"/>
    <property type="molecule type" value="Genomic_DNA"/>
</dbReference>
<evidence type="ECO:0000313" key="8">
    <source>
        <dbReference type="EMBL" id="ABM61590.1"/>
    </source>
</evidence>
<feature type="transmembrane region" description="Helical" evidence="7">
    <location>
        <begin position="62"/>
        <end position="83"/>
    </location>
</feature>
<dbReference type="InterPro" id="IPR039428">
    <property type="entry name" value="NUOK/Mnh_C1-like"/>
</dbReference>
<keyword evidence="6 7" id="KW-0472">Membrane</keyword>
<comment type="similarity">
    <text evidence="2">Belongs to the CPA3 antiporters (TC 2.A.63) subunit C family.</text>
</comment>
<reference evidence="8 9" key="2">
    <citation type="journal article" date="2013" name="Stand. Genomic Sci.">
        <title>Complete genome sequence of Halorhodospira halophila SL1.</title>
        <authorList>
            <person name="Challacombe J.F."/>
            <person name="Majid S."/>
            <person name="Deole R."/>
            <person name="Brettin T.S."/>
            <person name="Bruce D."/>
            <person name="Delano S.F."/>
            <person name="Detter J.C."/>
            <person name="Gleasner C.D."/>
            <person name="Han C.S."/>
            <person name="Misra M."/>
            <person name="Reitenga K.G."/>
            <person name="Mikhailova N."/>
            <person name="Woyke T."/>
            <person name="Pitluck S."/>
            <person name="Nolan M."/>
            <person name="Land M.L."/>
            <person name="Saunders E."/>
            <person name="Tapia R."/>
            <person name="Lapidus A."/>
            <person name="Ivanova N."/>
            <person name="Hoff W.D."/>
        </authorList>
    </citation>
    <scope>NUCLEOTIDE SEQUENCE [LARGE SCALE GENOMIC DNA]</scope>
    <source>
        <strain evidence="9">DSM 244 / SL1</strain>
    </source>
</reference>
<evidence type="ECO:0000256" key="6">
    <source>
        <dbReference type="ARBA" id="ARBA00023136"/>
    </source>
</evidence>
<comment type="subcellular location">
    <subcellularLocation>
        <location evidence="1">Cell membrane</location>
        <topology evidence="1">Multi-pass membrane protein</topology>
    </subcellularLocation>
</comment>
<dbReference type="HOGENOM" id="CLU_082058_4_0_6"/>
<dbReference type="RefSeq" id="WP_011813613.1">
    <property type="nucleotide sequence ID" value="NC_008789.1"/>
</dbReference>
<evidence type="ECO:0000256" key="5">
    <source>
        <dbReference type="ARBA" id="ARBA00022989"/>
    </source>
</evidence>
<keyword evidence="5 7" id="KW-1133">Transmembrane helix</keyword>
<keyword evidence="4 7" id="KW-0812">Transmembrane</keyword>
<dbReference type="eggNOG" id="COG1006">
    <property type="taxonomic scope" value="Bacteria"/>
</dbReference>